<comment type="caution">
    <text evidence="2">The sequence shown here is derived from an EMBL/GenBank/DDBJ whole genome shotgun (WGS) entry which is preliminary data.</text>
</comment>
<dbReference type="SUPFAM" id="SSF46966">
    <property type="entry name" value="Spectrin repeat"/>
    <property type="match status" value="1"/>
</dbReference>
<sequence>MGDSLKRHVLPLLAGLRNELGGMSERLLVSADRHTLQQQLDQHEPVYKEVMNKEHEVIMLLNKGRDMLSRINNQRTDNRNLQRDLDKIQQQWDKLRKDTLE</sequence>
<evidence type="ECO:0000313" key="3">
    <source>
        <dbReference type="Proteomes" id="UP001153148"/>
    </source>
</evidence>
<dbReference type="EMBL" id="CAJPIN010084668">
    <property type="protein sequence ID" value="CAG2068220.1"/>
    <property type="molecule type" value="Genomic_DNA"/>
</dbReference>
<protein>
    <submittedName>
        <fullName evidence="2">Uncharacterized protein</fullName>
    </submittedName>
</protein>
<evidence type="ECO:0000256" key="1">
    <source>
        <dbReference type="SAM" id="Coils"/>
    </source>
</evidence>
<reference evidence="2" key="1">
    <citation type="submission" date="2021-03" db="EMBL/GenBank/DDBJ databases">
        <authorList>
            <person name="Tran Van P."/>
        </authorList>
    </citation>
    <scope>NUCLEOTIDE SEQUENCE</scope>
</reference>
<gene>
    <name evidence="2" type="ORF">TPAB3V08_LOCUS15163</name>
</gene>
<keyword evidence="3" id="KW-1185">Reference proteome</keyword>
<proteinExistence type="predicted"/>
<keyword evidence="1" id="KW-0175">Coiled coil</keyword>
<dbReference type="Proteomes" id="UP001153148">
    <property type="component" value="Unassembled WGS sequence"/>
</dbReference>
<organism evidence="2 3">
    <name type="scientific">Timema podura</name>
    <name type="common">Walking stick</name>
    <dbReference type="NCBI Taxonomy" id="61482"/>
    <lineage>
        <taxon>Eukaryota</taxon>
        <taxon>Metazoa</taxon>
        <taxon>Ecdysozoa</taxon>
        <taxon>Arthropoda</taxon>
        <taxon>Hexapoda</taxon>
        <taxon>Insecta</taxon>
        <taxon>Pterygota</taxon>
        <taxon>Neoptera</taxon>
        <taxon>Polyneoptera</taxon>
        <taxon>Phasmatodea</taxon>
        <taxon>Timematodea</taxon>
        <taxon>Timematoidea</taxon>
        <taxon>Timematidae</taxon>
        <taxon>Timema</taxon>
    </lineage>
</organism>
<dbReference type="Gene3D" id="1.20.58.60">
    <property type="match status" value="1"/>
</dbReference>
<feature type="coiled-coil region" evidence="1">
    <location>
        <begin position="71"/>
        <end position="98"/>
    </location>
</feature>
<feature type="non-terminal residue" evidence="2">
    <location>
        <position position="101"/>
    </location>
</feature>
<evidence type="ECO:0000313" key="2">
    <source>
        <dbReference type="EMBL" id="CAG2068220.1"/>
    </source>
</evidence>
<name>A0ABN7PS19_TIMPD</name>
<accession>A0ABN7PS19</accession>